<accession>A0ABY4D2Z8</accession>
<gene>
    <name evidence="2" type="ORF">MTX78_08950</name>
</gene>
<sequence>MSSVSSLLIPENEVQRLNSIRNYNVKRALQEPVFGEFVTLAARIFDLPISLIALVDETDVLYQANHGLPNVQVQPRQEALCATAILDHRAVVYSDLSIESSPLITLQAAEAAHAKGLRFYAAAPIQMPDQGRIGAICIIDLQPRTFSQGEQCLLELIAALISQMVAVRYCCLSSPVLGEEHWQIIREQVQEELQGILALVRYIVYRHGTQVPVPEDILVLISRRLDDVREVLDDYES</sequence>
<dbReference type="RefSeq" id="WP_243801858.1">
    <property type="nucleotide sequence ID" value="NZ_CP094669.1"/>
</dbReference>
<dbReference type="Gene3D" id="3.30.450.40">
    <property type="match status" value="1"/>
</dbReference>
<evidence type="ECO:0000313" key="2">
    <source>
        <dbReference type="EMBL" id="UOG76717.1"/>
    </source>
</evidence>
<feature type="domain" description="GAF" evidence="1">
    <location>
        <begin position="34"/>
        <end position="163"/>
    </location>
</feature>
<reference evidence="2 3" key="1">
    <citation type="submission" date="2022-03" db="EMBL/GenBank/DDBJ databases">
        <title>Hymenobactersp. isolated from the air.</title>
        <authorList>
            <person name="Won M."/>
            <person name="Kwon S.-W."/>
        </authorList>
    </citation>
    <scope>NUCLEOTIDE SEQUENCE [LARGE SCALE GENOMIC DNA]</scope>
    <source>
        <strain evidence="2 3">KACC 21982</strain>
    </source>
</reference>
<evidence type="ECO:0000313" key="3">
    <source>
        <dbReference type="Proteomes" id="UP000831113"/>
    </source>
</evidence>
<dbReference type="EMBL" id="CP094669">
    <property type="protein sequence ID" value="UOG76717.1"/>
    <property type="molecule type" value="Genomic_DNA"/>
</dbReference>
<dbReference type="InterPro" id="IPR029016">
    <property type="entry name" value="GAF-like_dom_sf"/>
</dbReference>
<proteinExistence type="predicted"/>
<dbReference type="Proteomes" id="UP000831113">
    <property type="component" value="Chromosome"/>
</dbReference>
<dbReference type="PANTHER" id="PTHR43102">
    <property type="entry name" value="SLR1143 PROTEIN"/>
    <property type="match status" value="1"/>
</dbReference>
<dbReference type="SUPFAM" id="SSF55781">
    <property type="entry name" value="GAF domain-like"/>
    <property type="match status" value="1"/>
</dbReference>
<protein>
    <submittedName>
        <fullName evidence="2">GAF domain-containing protein</fullName>
    </submittedName>
</protein>
<dbReference type="PANTHER" id="PTHR43102:SF2">
    <property type="entry name" value="GAF DOMAIN-CONTAINING PROTEIN"/>
    <property type="match status" value="1"/>
</dbReference>
<keyword evidence="3" id="KW-1185">Reference proteome</keyword>
<dbReference type="Pfam" id="PF01590">
    <property type="entry name" value="GAF"/>
    <property type="match status" value="1"/>
</dbReference>
<organism evidence="2 3">
    <name type="scientific">Hymenobacter tibetensis</name>
    <dbReference type="NCBI Taxonomy" id="497967"/>
    <lineage>
        <taxon>Bacteria</taxon>
        <taxon>Pseudomonadati</taxon>
        <taxon>Bacteroidota</taxon>
        <taxon>Cytophagia</taxon>
        <taxon>Cytophagales</taxon>
        <taxon>Hymenobacteraceae</taxon>
        <taxon>Hymenobacter</taxon>
    </lineage>
</organism>
<name>A0ABY4D2Z8_9BACT</name>
<dbReference type="InterPro" id="IPR003018">
    <property type="entry name" value="GAF"/>
</dbReference>
<evidence type="ECO:0000259" key="1">
    <source>
        <dbReference type="Pfam" id="PF01590"/>
    </source>
</evidence>